<reference evidence="1 2" key="1">
    <citation type="submission" date="2019-06" db="EMBL/GenBank/DDBJ databases">
        <title>Whole genome shotgun sequence of Corynebacterium flavescens NBRC 14136.</title>
        <authorList>
            <person name="Hosoyama A."/>
            <person name="Uohara A."/>
            <person name="Ohji S."/>
            <person name="Ichikawa N."/>
        </authorList>
    </citation>
    <scope>NUCLEOTIDE SEQUENCE [LARGE SCALE GENOMIC DNA]</scope>
    <source>
        <strain evidence="1 2">NBRC 14136</strain>
    </source>
</reference>
<name>A0AB73B769_CORFL</name>
<dbReference type="AlphaFoldDB" id="A0AB73B769"/>
<comment type="caution">
    <text evidence="1">The sequence shown here is derived from an EMBL/GenBank/DDBJ whole genome shotgun (WGS) entry which is preliminary data.</text>
</comment>
<dbReference type="Proteomes" id="UP000315353">
    <property type="component" value="Unassembled WGS sequence"/>
</dbReference>
<gene>
    <name evidence="1" type="ORF">CFL01nite_11690</name>
</gene>
<evidence type="ECO:0000313" key="1">
    <source>
        <dbReference type="EMBL" id="GEB97674.1"/>
    </source>
</evidence>
<protein>
    <submittedName>
        <fullName evidence="1">Uncharacterized protein</fullName>
    </submittedName>
</protein>
<organism evidence="1 2">
    <name type="scientific">Corynebacterium flavescens</name>
    <dbReference type="NCBI Taxonomy" id="28028"/>
    <lineage>
        <taxon>Bacteria</taxon>
        <taxon>Bacillati</taxon>
        <taxon>Actinomycetota</taxon>
        <taxon>Actinomycetes</taxon>
        <taxon>Mycobacteriales</taxon>
        <taxon>Corynebacteriaceae</taxon>
        <taxon>Corynebacterium</taxon>
    </lineage>
</organism>
<dbReference type="EMBL" id="BJNB01000015">
    <property type="protein sequence ID" value="GEB97674.1"/>
    <property type="molecule type" value="Genomic_DNA"/>
</dbReference>
<accession>A0AB73B769</accession>
<evidence type="ECO:0000313" key="2">
    <source>
        <dbReference type="Proteomes" id="UP000315353"/>
    </source>
</evidence>
<sequence>MRIRVRLPNQSWCGGEIRVKRVTRHANHTRLFLSVTDWHGHELTIEMQKPIALADEIVDAVETFQLERGIIARDPKGRYIRNKESA</sequence>
<proteinExistence type="predicted"/>